<comment type="cofactor">
    <cofactor evidence="1">
        <name>Mn(2+)</name>
        <dbReference type="ChEBI" id="CHEBI:29035"/>
    </cofactor>
</comment>
<evidence type="ECO:0000256" key="2">
    <source>
        <dbReference type="ARBA" id="ARBA00022723"/>
    </source>
</evidence>
<dbReference type="VEuPathDB" id="VectorBase:FBgn0036212"/>
<comment type="similarity">
    <text evidence="5">Belongs to the PPP phosphatase family.</text>
</comment>
<reference evidence="7" key="1">
    <citation type="submission" date="2009-07" db="EMBL/GenBank/DDBJ databases">
        <authorList>
            <person name="Carlson J."/>
            <person name="Booth B."/>
            <person name="Frise E."/>
            <person name="Park S."/>
            <person name="Wan K."/>
            <person name="Yu C."/>
            <person name="Celniker S."/>
        </authorList>
    </citation>
    <scope>NUCLEOTIDE SEQUENCE</scope>
    <source>
        <strain evidence="7">Berkeley</strain>
    </source>
</reference>
<dbReference type="OrthoDB" id="7813816at2759"/>
<accession>C6SUY6</accession>
<evidence type="ECO:0000313" key="7">
    <source>
        <dbReference type="EMBL" id="ACT82960.1"/>
    </source>
</evidence>
<evidence type="ECO:0000256" key="5">
    <source>
        <dbReference type="RuleBase" id="RU004273"/>
    </source>
</evidence>
<dbReference type="PRINTS" id="PR00114">
    <property type="entry name" value="STPHPHTASE"/>
</dbReference>
<proteinExistence type="evidence at transcript level"/>
<sequence length="342" mass="38525">MARIVESNFPSHHCLPSDVADLRIEMMSALCPEAMNDADRLVENLRHVPVRLPRELEVRQLCRSLSDLLVGESNLLSLQSPQIVCGDIHGQFEDLLHLLELGGSVQEHRYLFLGDLVDRGKNSVETFLLLAALKVRHPAQVSLLRGNHECRSATRSYGFYEECLSRYGSANVWRMCCRVFDLLPLAAIIDGNILCVHGGLSPDMQRLDDLRSLDRCHEIPESGIIADLLWSDPQEAPGWAASPRGHGKLFGGDVVEEFTRANGISLICRAHQLAQDGFRWHFGQLLVTIWSAPNYCYRCGNKAAILRLNAAGDYDFKVFEAQALHSEPQPRKPKKRCRQFFQ</sequence>
<dbReference type="PANTHER" id="PTHR45619">
    <property type="entry name" value="SERINE/THREONINE-PROTEIN PHOSPHATASE PP2A-RELATED"/>
    <property type="match status" value="1"/>
</dbReference>
<dbReference type="Gene3D" id="3.60.21.10">
    <property type="match status" value="1"/>
</dbReference>
<evidence type="ECO:0000256" key="3">
    <source>
        <dbReference type="ARBA" id="ARBA00022801"/>
    </source>
</evidence>
<comment type="catalytic activity">
    <reaction evidence="5">
        <text>O-phospho-L-threonyl-[protein] + H2O = L-threonyl-[protein] + phosphate</text>
        <dbReference type="Rhea" id="RHEA:47004"/>
        <dbReference type="Rhea" id="RHEA-COMP:11060"/>
        <dbReference type="Rhea" id="RHEA-COMP:11605"/>
        <dbReference type="ChEBI" id="CHEBI:15377"/>
        <dbReference type="ChEBI" id="CHEBI:30013"/>
        <dbReference type="ChEBI" id="CHEBI:43474"/>
        <dbReference type="ChEBI" id="CHEBI:61977"/>
        <dbReference type="EC" id="3.1.3.16"/>
    </reaction>
</comment>
<dbReference type="Pfam" id="PF00149">
    <property type="entry name" value="Metallophos"/>
    <property type="match status" value="1"/>
</dbReference>
<dbReference type="PROSITE" id="PS00125">
    <property type="entry name" value="SER_THR_PHOSPHATASE"/>
    <property type="match status" value="1"/>
</dbReference>
<dbReference type="HOGENOM" id="CLU_004962_0_5_1"/>
<evidence type="ECO:0000256" key="4">
    <source>
        <dbReference type="ARBA" id="ARBA00023211"/>
    </source>
</evidence>
<dbReference type="GO" id="GO:0004722">
    <property type="term" value="F:protein serine/threonine phosphatase activity"/>
    <property type="evidence" value="ECO:0007669"/>
    <property type="project" value="UniProtKB-EC"/>
</dbReference>
<keyword evidence="3 5" id="KW-0378">Hydrolase</keyword>
<name>C6SUY6_DROME</name>
<dbReference type="SUPFAM" id="SSF56300">
    <property type="entry name" value="Metallo-dependent phosphatases"/>
    <property type="match status" value="1"/>
</dbReference>
<dbReference type="InterPro" id="IPR029052">
    <property type="entry name" value="Metallo-depent_PP-like"/>
</dbReference>
<gene>
    <name evidence="7" type="primary">CG11597-RA</name>
</gene>
<dbReference type="GO" id="GO:0046872">
    <property type="term" value="F:metal ion binding"/>
    <property type="evidence" value="ECO:0007669"/>
    <property type="project" value="UniProtKB-KW"/>
</dbReference>
<protein>
    <recommendedName>
        <fullName evidence="5">Serine/threonine-protein phosphatase</fullName>
        <ecNumber evidence="5">3.1.3.16</ecNumber>
    </recommendedName>
</protein>
<keyword evidence="2" id="KW-0479">Metal-binding</keyword>
<evidence type="ECO:0000259" key="6">
    <source>
        <dbReference type="PROSITE" id="PS00125"/>
    </source>
</evidence>
<dbReference type="EC" id="3.1.3.16" evidence="5"/>
<dbReference type="SMART" id="SM00156">
    <property type="entry name" value="PP2Ac"/>
    <property type="match status" value="1"/>
</dbReference>
<evidence type="ECO:0000256" key="1">
    <source>
        <dbReference type="ARBA" id="ARBA00001936"/>
    </source>
</evidence>
<dbReference type="ExpressionAtlas" id="C6SUY6">
    <property type="expression patterns" value="baseline and differential"/>
</dbReference>
<dbReference type="InterPro" id="IPR004843">
    <property type="entry name" value="Calcineurin-like_PHP"/>
</dbReference>
<dbReference type="EMBL" id="BT088978">
    <property type="protein sequence ID" value="ACT82960.1"/>
    <property type="molecule type" value="mRNA"/>
</dbReference>
<dbReference type="AlphaFoldDB" id="C6SUY6"/>
<dbReference type="Bgee" id="FBgn0036212">
    <property type="expression patterns" value="Expressed in T neuron T4b (Drosophila) in embryonic/larval optic lobe (Drosophila) and 27 other cell types or tissues"/>
</dbReference>
<organism evidence="7">
    <name type="scientific">Drosophila melanogaster</name>
    <name type="common">Fruit fly</name>
    <dbReference type="NCBI Taxonomy" id="7227"/>
    <lineage>
        <taxon>Eukaryota</taxon>
        <taxon>Metazoa</taxon>
        <taxon>Ecdysozoa</taxon>
        <taxon>Arthropoda</taxon>
        <taxon>Hexapoda</taxon>
        <taxon>Insecta</taxon>
        <taxon>Pterygota</taxon>
        <taxon>Neoptera</taxon>
        <taxon>Endopterygota</taxon>
        <taxon>Diptera</taxon>
        <taxon>Brachycera</taxon>
        <taxon>Muscomorpha</taxon>
        <taxon>Ephydroidea</taxon>
        <taxon>Drosophilidae</taxon>
        <taxon>Drosophila</taxon>
        <taxon>Sophophora</taxon>
    </lineage>
</organism>
<keyword evidence="4" id="KW-0464">Manganese</keyword>
<dbReference type="InterPro" id="IPR006186">
    <property type="entry name" value="Ser/Thr-sp_prot-phosphatase"/>
</dbReference>
<dbReference type="InterPro" id="IPR047129">
    <property type="entry name" value="PPA2-like"/>
</dbReference>
<feature type="domain" description="Serine/threonine specific protein phosphatases" evidence="6">
    <location>
        <begin position="144"/>
        <end position="149"/>
    </location>
</feature>